<dbReference type="Proteomes" id="UP001501759">
    <property type="component" value="Unassembled WGS sequence"/>
</dbReference>
<feature type="compositionally biased region" description="Polar residues" evidence="1">
    <location>
        <begin position="96"/>
        <end position="112"/>
    </location>
</feature>
<dbReference type="InterPro" id="IPR001283">
    <property type="entry name" value="CRISP-related"/>
</dbReference>
<evidence type="ECO:0000256" key="2">
    <source>
        <dbReference type="SAM" id="SignalP"/>
    </source>
</evidence>
<evidence type="ECO:0000259" key="3">
    <source>
        <dbReference type="SMART" id="SM00198"/>
    </source>
</evidence>
<proteinExistence type="predicted"/>
<accession>A0ABP9JCI2</accession>
<dbReference type="Gene3D" id="3.40.33.10">
    <property type="entry name" value="CAP"/>
    <property type="match status" value="1"/>
</dbReference>
<dbReference type="EMBL" id="BAABKB010000028">
    <property type="protein sequence ID" value="GAA5025405.1"/>
    <property type="molecule type" value="Genomic_DNA"/>
</dbReference>
<organism evidence="4 5">
    <name type="scientific">Streptomyces siamensis</name>
    <dbReference type="NCBI Taxonomy" id="1274986"/>
    <lineage>
        <taxon>Bacteria</taxon>
        <taxon>Bacillati</taxon>
        <taxon>Actinomycetota</taxon>
        <taxon>Actinomycetes</taxon>
        <taxon>Kitasatosporales</taxon>
        <taxon>Streptomycetaceae</taxon>
        <taxon>Streptomyces</taxon>
    </lineage>
</organism>
<keyword evidence="2" id="KW-0732">Signal</keyword>
<gene>
    <name evidence="4" type="ORF">GCM10023335_60000</name>
</gene>
<name>A0ABP9JCI2_9ACTN</name>
<feature type="compositionally biased region" description="Basic and acidic residues" evidence="1">
    <location>
        <begin position="115"/>
        <end position="124"/>
    </location>
</feature>
<dbReference type="SUPFAM" id="SSF55797">
    <property type="entry name" value="PR-1-like"/>
    <property type="match status" value="1"/>
</dbReference>
<keyword evidence="5" id="KW-1185">Reference proteome</keyword>
<protein>
    <recommendedName>
        <fullName evidence="3">SCP domain-containing protein</fullName>
    </recommendedName>
</protein>
<dbReference type="PRINTS" id="PR00837">
    <property type="entry name" value="V5TPXLIKE"/>
</dbReference>
<evidence type="ECO:0000313" key="5">
    <source>
        <dbReference type="Proteomes" id="UP001501759"/>
    </source>
</evidence>
<feature type="region of interest" description="Disordered" evidence="1">
    <location>
        <begin position="76"/>
        <end position="124"/>
    </location>
</feature>
<feature type="domain" description="SCP" evidence="3">
    <location>
        <begin position="40"/>
        <end position="167"/>
    </location>
</feature>
<evidence type="ECO:0000256" key="1">
    <source>
        <dbReference type="SAM" id="MobiDB-lite"/>
    </source>
</evidence>
<dbReference type="Pfam" id="PF00188">
    <property type="entry name" value="CAP"/>
    <property type="match status" value="1"/>
</dbReference>
<dbReference type="PANTHER" id="PTHR10334">
    <property type="entry name" value="CYSTEINE-RICH SECRETORY PROTEIN-RELATED"/>
    <property type="match status" value="1"/>
</dbReference>
<feature type="signal peptide" evidence="2">
    <location>
        <begin position="1"/>
        <end position="32"/>
    </location>
</feature>
<sequence length="167" mass="17364">MKSSTRIHRRATAVVAAALMATGTFLTTNASAAVSDISASDQEAIVAETNSVRQAAGQAPLAWDDSLAKDAQAWADNPASTAGGGLHHDSIDNAAENMSSAGPGQATGQWASEKSAYDADSDHDPNSQGYMTKWGHYYNMIQSGYTKIGCGTKSDVPTGSVTVCRYS</sequence>
<dbReference type="InterPro" id="IPR035940">
    <property type="entry name" value="CAP_sf"/>
</dbReference>
<dbReference type="SMART" id="SM00198">
    <property type="entry name" value="SCP"/>
    <property type="match status" value="1"/>
</dbReference>
<comment type="caution">
    <text evidence="4">The sequence shown here is derived from an EMBL/GenBank/DDBJ whole genome shotgun (WGS) entry which is preliminary data.</text>
</comment>
<evidence type="ECO:0000313" key="4">
    <source>
        <dbReference type="EMBL" id="GAA5025405.1"/>
    </source>
</evidence>
<feature type="chain" id="PRO_5045746353" description="SCP domain-containing protein" evidence="2">
    <location>
        <begin position="33"/>
        <end position="167"/>
    </location>
</feature>
<dbReference type="InterPro" id="IPR014044">
    <property type="entry name" value="CAP_dom"/>
</dbReference>
<dbReference type="RefSeq" id="WP_345655910.1">
    <property type="nucleotide sequence ID" value="NZ_BAABKB010000028.1"/>
</dbReference>
<reference evidence="5" key="1">
    <citation type="journal article" date="2019" name="Int. J. Syst. Evol. Microbiol.">
        <title>The Global Catalogue of Microorganisms (GCM) 10K type strain sequencing project: providing services to taxonomists for standard genome sequencing and annotation.</title>
        <authorList>
            <consortium name="The Broad Institute Genomics Platform"/>
            <consortium name="The Broad Institute Genome Sequencing Center for Infectious Disease"/>
            <person name="Wu L."/>
            <person name="Ma J."/>
        </authorList>
    </citation>
    <scope>NUCLEOTIDE SEQUENCE [LARGE SCALE GENOMIC DNA]</scope>
    <source>
        <strain evidence="5">JCM 18409</strain>
    </source>
</reference>